<sequence length="152" mass="17150">MNSPQAPALEPSPRRVGFDCRLHLANNNVHWRLVSVAGHTVGSHSVSRLEITTTTMSHPDHSLTIPLIDFLQQPLVTSLLATHPNNIYSSTSPPFEIPPAWDSWWDWYATMEGESQKWVNLLEVYYGDAKGRIPTQYLMRYSTSSPQQDACS</sequence>
<proteinExistence type="predicted"/>
<reference evidence="1" key="2">
    <citation type="journal article" date="2022" name="New Phytol.">
        <title>Evolutionary transition to the ectomycorrhizal habit in the genomes of a hyperdiverse lineage of mushroom-forming fungi.</title>
        <authorList>
            <person name="Looney B."/>
            <person name="Miyauchi S."/>
            <person name="Morin E."/>
            <person name="Drula E."/>
            <person name="Courty P.E."/>
            <person name="Kohler A."/>
            <person name="Kuo A."/>
            <person name="LaButti K."/>
            <person name="Pangilinan J."/>
            <person name="Lipzen A."/>
            <person name="Riley R."/>
            <person name="Andreopoulos W."/>
            <person name="He G."/>
            <person name="Johnson J."/>
            <person name="Nolan M."/>
            <person name="Tritt A."/>
            <person name="Barry K.W."/>
            <person name="Grigoriev I.V."/>
            <person name="Nagy L.G."/>
            <person name="Hibbett D."/>
            <person name="Henrissat B."/>
            <person name="Matheny P.B."/>
            <person name="Labbe J."/>
            <person name="Martin F.M."/>
        </authorList>
    </citation>
    <scope>NUCLEOTIDE SEQUENCE</scope>
    <source>
        <strain evidence="1">HHB10654</strain>
    </source>
</reference>
<keyword evidence="2" id="KW-1185">Reference proteome</keyword>
<dbReference type="EMBL" id="MU277220">
    <property type="protein sequence ID" value="KAI0060315.1"/>
    <property type="molecule type" value="Genomic_DNA"/>
</dbReference>
<gene>
    <name evidence="1" type="ORF">BV25DRAFT_977434</name>
</gene>
<name>A0ACB8SWK5_9AGAM</name>
<evidence type="ECO:0000313" key="1">
    <source>
        <dbReference type="EMBL" id="KAI0060315.1"/>
    </source>
</evidence>
<organism evidence="1 2">
    <name type="scientific">Artomyces pyxidatus</name>
    <dbReference type="NCBI Taxonomy" id="48021"/>
    <lineage>
        <taxon>Eukaryota</taxon>
        <taxon>Fungi</taxon>
        <taxon>Dikarya</taxon>
        <taxon>Basidiomycota</taxon>
        <taxon>Agaricomycotina</taxon>
        <taxon>Agaricomycetes</taxon>
        <taxon>Russulales</taxon>
        <taxon>Auriscalpiaceae</taxon>
        <taxon>Artomyces</taxon>
    </lineage>
</organism>
<evidence type="ECO:0000313" key="2">
    <source>
        <dbReference type="Proteomes" id="UP000814140"/>
    </source>
</evidence>
<comment type="caution">
    <text evidence="1">The sequence shown here is derived from an EMBL/GenBank/DDBJ whole genome shotgun (WGS) entry which is preliminary data.</text>
</comment>
<dbReference type="Proteomes" id="UP000814140">
    <property type="component" value="Unassembled WGS sequence"/>
</dbReference>
<protein>
    <submittedName>
        <fullName evidence="1">Uncharacterized protein</fullName>
    </submittedName>
</protein>
<accession>A0ACB8SWK5</accession>
<reference evidence="1" key="1">
    <citation type="submission" date="2021-03" db="EMBL/GenBank/DDBJ databases">
        <authorList>
            <consortium name="DOE Joint Genome Institute"/>
            <person name="Ahrendt S."/>
            <person name="Looney B.P."/>
            <person name="Miyauchi S."/>
            <person name="Morin E."/>
            <person name="Drula E."/>
            <person name="Courty P.E."/>
            <person name="Chicoki N."/>
            <person name="Fauchery L."/>
            <person name="Kohler A."/>
            <person name="Kuo A."/>
            <person name="Labutti K."/>
            <person name="Pangilinan J."/>
            <person name="Lipzen A."/>
            <person name="Riley R."/>
            <person name="Andreopoulos W."/>
            <person name="He G."/>
            <person name="Johnson J."/>
            <person name="Barry K.W."/>
            <person name="Grigoriev I.V."/>
            <person name="Nagy L."/>
            <person name="Hibbett D."/>
            <person name="Henrissat B."/>
            <person name="Matheny P.B."/>
            <person name="Labbe J."/>
            <person name="Martin F."/>
        </authorList>
    </citation>
    <scope>NUCLEOTIDE SEQUENCE</scope>
    <source>
        <strain evidence="1">HHB10654</strain>
    </source>
</reference>